<proteinExistence type="predicted"/>
<dbReference type="InterPro" id="IPR036390">
    <property type="entry name" value="WH_DNA-bd_sf"/>
</dbReference>
<dbReference type="PRINTS" id="PR00598">
    <property type="entry name" value="HTHMARR"/>
</dbReference>
<dbReference type="InterPro" id="IPR000835">
    <property type="entry name" value="HTH_MarR-typ"/>
</dbReference>
<gene>
    <name evidence="3" type="ORF">GCM10007420_26570</name>
</gene>
<feature type="region of interest" description="Disordered" evidence="1">
    <location>
        <begin position="152"/>
        <end position="171"/>
    </location>
</feature>
<organism evidence="3 4">
    <name type="scientific">Glycocaulis albus</name>
    <dbReference type="NCBI Taxonomy" id="1382801"/>
    <lineage>
        <taxon>Bacteria</taxon>
        <taxon>Pseudomonadati</taxon>
        <taxon>Pseudomonadota</taxon>
        <taxon>Alphaproteobacteria</taxon>
        <taxon>Maricaulales</taxon>
        <taxon>Maricaulaceae</taxon>
        <taxon>Glycocaulis</taxon>
    </lineage>
</organism>
<evidence type="ECO:0000259" key="2">
    <source>
        <dbReference type="PROSITE" id="PS50995"/>
    </source>
</evidence>
<dbReference type="Proteomes" id="UP000648722">
    <property type="component" value="Unassembled WGS sequence"/>
</dbReference>
<accession>A0ABQ1Y055</accession>
<evidence type="ECO:0000313" key="3">
    <source>
        <dbReference type="EMBL" id="GGH08396.1"/>
    </source>
</evidence>
<dbReference type="InterPro" id="IPR036388">
    <property type="entry name" value="WH-like_DNA-bd_sf"/>
</dbReference>
<dbReference type="Gene3D" id="1.10.10.10">
    <property type="entry name" value="Winged helix-like DNA-binding domain superfamily/Winged helix DNA-binding domain"/>
    <property type="match status" value="1"/>
</dbReference>
<dbReference type="EMBL" id="BMFS01000017">
    <property type="protein sequence ID" value="GGH08396.1"/>
    <property type="molecule type" value="Genomic_DNA"/>
</dbReference>
<dbReference type="SUPFAM" id="SSF46785">
    <property type="entry name" value="Winged helix' DNA-binding domain"/>
    <property type="match status" value="1"/>
</dbReference>
<reference evidence="4" key="1">
    <citation type="journal article" date="2019" name="Int. J. Syst. Evol. Microbiol.">
        <title>The Global Catalogue of Microorganisms (GCM) 10K type strain sequencing project: providing services to taxonomists for standard genome sequencing and annotation.</title>
        <authorList>
            <consortium name="The Broad Institute Genomics Platform"/>
            <consortium name="The Broad Institute Genome Sequencing Center for Infectious Disease"/>
            <person name="Wu L."/>
            <person name="Ma J."/>
        </authorList>
    </citation>
    <scope>NUCLEOTIDE SEQUENCE [LARGE SCALE GENOMIC DNA]</scope>
    <source>
        <strain evidence="4">CGMCC 1.12766</strain>
    </source>
</reference>
<dbReference type="SMART" id="SM00347">
    <property type="entry name" value="HTH_MARR"/>
    <property type="match status" value="1"/>
</dbReference>
<dbReference type="Pfam" id="PF01047">
    <property type="entry name" value="MarR"/>
    <property type="match status" value="1"/>
</dbReference>
<dbReference type="RefSeq" id="WP_188453080.1">
    <property type="nucleotide sequence ID" value="NZ_BMFS01000017.1"/>
</dbReference>
<feature type="compositionally biased region" description="Low complexity" evidence="1">
    <location>
        <begin position="160"/>
        <end position="171"/>
    </location>
</feature>
<protein>
    <submittedName>
        <fullName evidence="3">MarR family transcriptional regulator</fullName>
    </submittedName>
</protein>
<keyword evidence="4" id="KW-1185">Reference proteome</keyword>
<name>A0ABQ1Y055_9PROT</name>
<dbReference type="PROSITE" id="PS50995">
    <property type="entry name" value="HTH_MARR_2"/>
    <property type="match status" value="1"/>
</dbReference>
<dbReference type="InterPro" id="IPR039422">
    <property type="entry name" value="MarR/SlyA-like"/>
</dbReference>
<comment type="caution">
    <text evidence="3">The sequence shown here is derived from an EMBL/GenBank/DDBJ whole genome shotgun (WGS) entry which is preliminary data.</text>
</comment>
<sequence length="171" mass="18628">MSFVKDHDEILIALRRIIRAVHLRSKKLEKETGLTAPQFIVLQALARRGSMKPSALSREISLGQPTVTAILDRLKRAGLIERTASASDRRSTPAQITAEGLAVIETSPELLQTGFLKAFRKLPDWEQHMLIGALQRVAELMDASDVDASPILTGGSEMVKPAPDAARAPKA</sequence>
<dbReference type="PANTHER" id="PTHR33164:SF89">
    <property type="entry name" value="MARR FAMILY REGULATORY PROTEIN"/>
    <property type="match status" value="1"/>
</dbReference>
<dbReference type="PANTHER" id="PTHR33164">
    <property type="entry name" value="TRANSCRIPTIONAL REGULATOR, MARR FAMILY"/>
    <property type="match status" value="1"/>
</dbReference>
<evidence type="ECO:0000313" key="4">
    <source>
        <dbReference type="Proteomes" id="UP000648722"/>
    </source>
</evidence>
<feature type="domain" description="HTH marR-type" evidence="2">
    <location>
        <begin position="7"/>
        <end position="139"/>
    </location>
</feature>
<evidence type="ECO:0000256" key="1">
    <source>
        <dbReference type="SAM" id="MobiDB-lite"/>
    </source>
</evidence>